<dbReference type="InterPro" id="IPR050454">
    <property type="entry name" value="RTT106/SSRP1_HistChap/FACT"/>
</dbReference>
<protein>
    <recommendedName>
        <fullName evidence="1">FACT complex subunit SSRP1</fullName>
    </recommendedName>
</protein>
<dbReference type="STRING" id="4081.A0A3Q7F8U5"/>
<keyword evidence="1" id="KW-0234">DNA repair</keyword>
<proteinExistence type="inferred from homology"/>
<evidence type="ECO:0000256" key="1">
    <source>
        <dbReference type="RuleBase" id="RU364013"/>
    </source>
</evidence>
<reference evidence="3" key="2">
    <citation type="submission" date="2019-01" db="UniProtKB">
        <authorList>
            <consortium name="EnsemblPlants"/>
        </authorList>
    </citation>
    <scope>IDENTIFICATION</scope>
    <source>
        <strain evidence="3">cv. Heinz 1706</strain>
    </source>
</reference>
<dbReference type="InterPro" id="IPR000969">
    <property type="entry name" value="SSRP1/POB3"/>
</dbReference>
<keyword evidence="1" id="KW-0805">Transcription regulation</keyword>
<keyword evidence="1" id="KW-0235">DNA replication</keyword>
<dbReference type="GO" id="GO:0005634">
    <property type="term" value="C:nucleus"/>
    <property type="evidence" value="ECO:0007669"/>
    <property type="project" value="UniProtKB-SubCell"/>
</dbReference>
<comment type="function">
    <text evidence="1">Component of the FACT complex, a general chromatin factor that acts to reorganize nucleosomes. The FACT complex is involved in multiple processes that require DNA as a template such as mRNA elongation, DNA replication and DNA repair. During transcription elongation the FACT complex acts as a histone chaperone that both destabilizes and restores nucleosomal structure. It facilitates the passage of RNA polymerase II and transcription by promoting the dissociation of one histone H2A-H2B dimer from the nucleosome, then subsequently promotes the reestablishment of the nucleosome following the passage of RNA polymerase II.</text>
</comment>
<dbReference type="PRINTS" id="PR00887">
    <property type="entry name" value="SSRCOGNITION"/>
</dbReference>
<dbReference type="PANTHER" id="PTHR45849:SF1">
    <property type="entry name" value="FACT COMPLEX SUBUNIT SSRP1"/>
    <property type="match status" value="1"/>
</dbReference>
<dbReference type="GO" id="GO:0005694">
    <property type="term" value="C:chromosome"/>
    <property type="evidence" value="ECO:0007669"/>
    <property type="project" value="UniProtKB-SubCell"/>
</dbReference>
<evidence type="ECO:0000313" key="4">
    <source>
        <dbReference type="Proteomes" id="UP000004994"/>
    </source>
</evidence>
<dbReference type="PANTHER" id="PTHR45849">
    <property type="entry name" value="FACT COMPLEX SUBUNIT SSRP1"/>
    <property type="match status" value="1"/>
</dbReference>
<comment type="subcellular location">
    <subcellularLocation>
        <location evidence="1">Nucleus</location>
    </subcellularLocation>
    <subcellularLocation>
        <location evidence="1">Chromosome</location>
    </subcellularLocation>
</comment>
<dbReference type="Proteomes" id="UP000004994">
    <property type="component" value="Chromosome 2"/>
</dbReference>
<dbReference type="Gramene" id="Solyc02g087700.3.1">
    <property type="protein sequence ID" value="Solyc02g087700.3.1"/>
    <property type="gene ID" value="Solyc02g087700.3"/>
</dbReference>
<accession>A0A3Q7F8U5</accession>
<dbReference type="Gene3D" id="2.30.29.150">
    <property type="match status" value="1"/>
</dbReference>
<evidence type="ECO:0000313" key="3">
    <source>
        <dbReference type="EnsemblPlants" id="Solyc02g087700.3.1"/>
    </source>
</evidence>
<keyword evidence="1" id="KW-0804">Transcription</keyword>
<dbReference type="InParanoid" id="A0A3Q7F8U5"/>
<dbReference type="EnsemblPlants" id="Solyc02g087700.3.1">
    <property type="protein sequence ID" value="Solyc02g087700.3.1"/>
    <property type="gene ID" value="Solyc02g087700.3"/>
</dbReference>
<dbReference type="AlphaFoldDB" id="A0A3Q7F8U5"/>
<dbReference type="SUPFAM" id="SSF50729">
    <property type="entry name" value="PH domain-like"/>
    <property type="match status" value="1"/>
</dbReference>
<dbReference type="GO" id="GO:0003677">
    <property type="term" value="F:DNA binding"/>
    <property type="evidence" value="ECO:0007669"/>
    <property type="project" value="InterPro"/>
</dbReference>
<keyword evidence="4" id="KW-1185">Reference proteome</keyword>
<organism evidence="3">
    <name type="scientific">Solanum lycopersicum</name>
    <name type="common">Tomato</name>
    <name type="synonym">Lycopersicon esculentum</name>
    <dbReference type="NCBI Taxonomy" id="4081"/>
    <lineage>
        <taxon>Eukaryota</taxon>
        <taxon>Viridiplantae</taxon>
        <taxon>Streptophyta</taxon>
        <taxon>Embryophyta</taxon>
        <taxon>Tracheophyta</taxon>
        <taxon>Spermatophyta</taxon>
        <taxon>Magnoliopsida</taxon>
        <taxon>eudicotyledons</taxon>
        <taxon>Gunneridae</taxon>
        <taxon>Pentapetalae</taxon>
        <taxon>asterids</taxon>
        <taxon>lamiids</taxon>
        <taxon>Solanales</taxon>
        <taxon>Solanaceae</taxon>
        <taxon>Solanoideae</taxon>
        <taxon>Solaneae</taxon>
        <taxon>Solanum</taxon>
        <taxon>Solanum subgen. Lycopersicon</taxon>
    </lineage>
</organism>
<keyword evidence="1" id="KW-0227">DNA damage</keyword>
<dbReference type="Pfam" id="PF21103">
    <property type="entry name" value="PH1_SSRP1-like"/>
    <property type="match status" value="1"/>
</dbReference>
<comment type="similarity">
    <text evidence="1">Belongs to the SSRP1 family.</text>
</comment>
<keyword evidence="1" id="KW-0158">Chromosome</keyword>
<dbReference type="GO" id="GO:0006260">
    <property type="term" value="P:DNA replication"/>
    <property type="evidence" value="ECO:0007669"/>
    <property type="project" value="UniProtKB-KW"/>
</dbReference>
<feature type="domain" description="FACT complex subunit SSRP1-like first PH" evidence="2">
    <location>
        <begin position="10"/>
        <end position="63"/>
    </location>
</feature>
<name>A0A3Q7F8U5_SOLLC</name>
<dbReference type="InterPro" id="IPR048993">
    <property type="entry name" value="SSRP1-like_PH1"/>
</dbReference>
<sequence length="75" mass="8761">MPIDWSGSCWFDGIAILTPRLAVGYYNVELHLSFLHLHGQANDFKIQYNSLVRVFCLYNSNRLLCFCRLINHTLQ</sequence>
<keyword evidence="1" id="KW-0539">Nucleus</keyword>
<evidence type="ECO:0000259" key="2">
    <source>
        <dbReference type="Pfam" id="PF21103"/>
    </source>
</evidence>
<reference evidence="3" key="1">
    <citation type="journal article" date="2012" name="Nature">
        <title>The tomato genome sequence provides insights into fleshy fruit evolution.</title>
        <authorList>
            <consortium name="Tomato Genome Consortium"/>
        </authorList>
    </citation>
    <scope>NUCLEOTIDE SEQUENCE [LARGE SCALE GENOMIC DNA]</scope>
    <source>
        <strain evidence="3">cv. Heinz 1706</strain>
    </source>
</reference>
<dbReference type="GO" id="GO:0006281">
    <property type="term" value="P:DNA repair"/>
    <property type="evidence" value="ECO:0007669"/>
    <property type="project" value="UniProtKB-KW"/>
</dbReference>